<name>A0A3N6SGV4_9GAMM</name>
<protein>
    <recommendedName>
        <fullName evidence="3">DUF2724 domain-containing protein</fullName>
    </recommendedName>
</protein>
<dbReference type="OrthoDB" id="6428976at2"/>
<dbReference type="Pfam" id="PF10893">
    <property type="entry name" value="Phage_186_Fil"/>
    <property type="match status" value="1"/>
</dbReference>
<sequence length="71" mass="8409">MYAQQCPSLSAMLVSRQQITHRQHTRGWIETPDGRYFLPDAVKVQFVNGFNKPFICRPHRRWFARLMGIFA</sequence>
<dbReference type="EMBL" id="RHHM01000003">
    <property type="protein sequence ID" value="RQM39143.1"/>
    <property type="molecule type" value="Genomic_DNA"/>
</dbReference>
<organism evidence="1 2">
    <name type="scientific">Erwinia psidii</name>
    <dbReference type="NCBI Taxonomy" id="69224"/>
    <lineage>
        <taxon>Bacteria</taxon>
        <taxon>Pseudomonadati</taxon>
        <taxon>Pseudomonadota</taxon>
        <taxon>Gammaproteobacteria</taxon>
        <taxon>Enterobacterales</taxon>
        <taxon>Erwiniaceae</taxon>
        <taxon>Erwinia</taxon>
    </lineage>
</organism>
<evidence type="ECO:0000313" key="2">
    <source>
        <dbReference type="Proteomes" id="UP000279457"/>
    </source>
</evidence>
<evidence type="ECO:0008006" key="3">
    <source>
        <dbReference type="Google" id="ProtNLM"/>
    </source>
</evidence>
<evidence type="ECO:0000313" key="1">
    <source>
        <dbReference type="EMBL" id="RQM39143.1"/>
    </source>
</evidence>
<keyword evidence="2" id="KW-1185">Reference proteome</keyword>
<dbReference type="Proteomes" id="UP000279457">
    <property type="component" value="Unassembled WGS sequence"/>
</dbReference>
<proteinExistence type="predicted"/>
<comment type="caution">
    <text evidence="1">The sequence shown here is derived from an EMBL/GenBank/DDBJ whole genome shotgun (WGS) entry which is preliminary data.</text>
</comment>
<dbReference type="RefSeq" id="WP_124232123.1">
    <property type="nucleotide sequence ID" value="NZ_RHHM01000003.1"/>
</dbReference>
<accession>A0A3N6SGV4</accession>
<reference evidence="1 2" key="1">
    <citation type="submission" date="2018-10" db="EMBL/GenBank/DDBJ databases">
        <title>Draft genome sequence for the type isolate of Erwinia psidii, agent causal of bacterial blight in guava (Psidium guajava) and wilt and die-back of Eucalyptus spp.</title>
        <authorList>
            <person name="Hermenegildo P.S."/>
            <person name="Santos S.A."/>
            <person name="Guimaraes L.M.S."/>
            <person name="Vidigal P.M.P."/>
            <person name="Pereira I.C."/>
            <person name="Badel J.L."/>
            <person name="Alfenas-Zerbini P."/>
            <person name="Ferreira M.A.S.V."/>
            <person name="Alfenas A.C."/>
        </authorList>
    </citation>
    <scope>NUCLEOTIDE SEQUENCE [LARGE SCALE GENOMIC DNA]</scope>
    <source>
        <strain evidence="1 2">IBSBF 435</strain>
    </source>
</reference>
<gene>
    <name evidence="1" type="ORF">EB241_05140</name>
</gene>
<dbReference type="InterPro" id="IPR021221">
    <property type="entry name" value="Fil"/>
</dbReference>
<dbReference type="AlphaFoldDB" id="A0A3N6SGV4"/>